<dbReference type="GO" id="GO:0004102">
    <property type="term" value="F:choline O-acetyltransferase activity"/>
    <property type="evidence" value="ECO:0007669"/>
    <property type="project" value="TreeGrafter"/>
</dbReference>
<keyword evidence="1" id="KW-0012">Acyltransferase</keyword>
<dbReference type="GO" id="GO:0008292">
    <property type="term" value="P:acetylcholine biosynthetic process"/>
    <property type="evidence" value="ECO:0007669"/>
    <property type="project" value="TreeGrafter"/>
</dbReference>
<dbReference type="InterPro" id="IPR039551">
    <property type="entry name" value="Cho/carn_acyl_trans"/>
</dbReference>
<feature type="region of interest" description="Disordered" evidence="3">
    <location>
        <begin position="1"/>
        <end position="21"/>
    </location>
</feature>
<dbReference type="AlphaFoldDB" id="A0A3P7MKE5"/>
<dbReference type="GO" id="GO:0043005">
    <property type="term" value="C:neuron projection"/>
    <property type="evidence" value="ECO:0007669"/>
    <property type="project" value="TreeGrafter"/>
</dbReference>
<feature type="domain" description="Choline/carnitine acyltransferase" evidence="4">
    <location>
        <begin position="2"/>
        <end position="135"/>
    </location>
</feature>
<evidence type="ECO:0000259" key="4">
    <source>
        <dbReference type="Pfam" id="PF00755"/>
    </source>
</evidence>
<dbReference type="PANTHER" id="PTHR22589">
    <property type="entry name" value="CARNITINE O-ACYLTRANSFERASE"/>
    <property type="match status" value="1"/>
</dbReference>
<evidence type="ECO:0000256" key="1">
    <source>
        <dbReference type="ARBA" id="ARBA00023315"/>
    </source>
</evidence>
<evidence type="ECO:0000256" key="3">
    <source>
        <dbReference type="SAM" id="MobiDB-lite"/>
    </source>
</evidence>
<reference evidence="5 6" key="1">
    <citation type="submission" date="2018-11" db="EMBL/GenBank/DDBJ databases">
        <authorList>
            <consortium name="Pathogen Informatics"/>
        </authorList>
    </citation>
    <scope>NUCLEOTIDE SEQUENCE [LARGE SCALE GENOMIC DNA]</scope>
</reference>
<dbReference type="EMBL" id="UYRV01107019">
    <property type="protein sequence ID" value="VDN22978.1"/>
    <property type="molecule type" value="Genomic_DNA"/>
</dbReference>
<gene>
    <name evidence="5" type="ORF">CGOC_LOCUS9455</name>
</gene>
<dbReference type="SUPFAM" id="SSF52777">
    <property type="entry name" value="CoA-dependent acyltransferases"/>
    <property type="match status" value="1"/>
</dbReference>
<dbReference type="GO" id="GO:0005737">
    <property type="term" value="C:cytoplasm"/>
    <property type="evidence" value="ECO:0007669"/>
    <property type="project" value="TreeGrafter"/>
</dbReference>
<name>A0A3P7MKE5_CYLGO</name>
<dbReference type="InterPro" id="IPR042231">
    <property type="entry name" value="Cho/carn_acyl_trans_2"/>
</dbReference>
<dbReference type="GO" id="GO:0045202">
    <property type="term" value="C:synapse"/>
    <property type="evidence" value="ECO:0007669"/>
    <property type="project" value="GOC"/>
</dbReference>
<protein>
    <recommendedName>
        <fullName evidence="4">Choline/carnitine acyltransferase domain-containing protein</fullName>
    </recommendedName>
</protein>
<evidence type="ECO:0000256" key="2">
    <source>
        <dbReference type="PIRSR" id="PIRSR600542-1"/>
    </source>
</evidence>
<keyword evidence="6" id="KW-1185">Reference proteome</keyword>
<dbReference type="Proteomes" id="UP000271889">
    <property type="component" value="Unassembled WGS sequence"/>
</dbReference>
<dbReference type="Gene3D" id="3.30.559.70">
    <property type="entry name" value="Choline/Carnitine o-acyltransferase, domain 2"/>
    <property type="match status" value="1"/>
</dbReference>
<organism evidence="5 6">
    <name type="scientific">Cylicostephanus goldi</name>
    <name type="common">Nematode worm</name>
    <dbReference type="NCBI Taxonomy" id="71465"/>
    <lineage>
        <taxon>Eukaryota</taxon>
        <taxon>Metazoa</taxon>
        <taxon>Ecdysozoa</taxon>
        <taxon>Nematoda</taxon>
        <taxon>Chromadorea</taxon>
        <taxon>Rhabditida</taxon>
        <taxon>Rhabditina</taxon>
        <taxon>Rhabditomorpha</taxon>
        <taxon>Strongyloidea</taxon>
        <taxon>Strongylidae</taxon>
        <taxon>Cylicostephanus</taxon>
    </lineage>
</organism>
<evidence type="ECO:0000313" key="5">
    <source>
        <dbReference type="EMBL" id="VDN22978.1"/>
    </source>
</evidence>
<proteinExistence type="predicted"/>
<dbReference type="GO" id="GO:0007274">
    <property type="term" value="P:neuromuscular synaptic transmission"/>
    <property type="evidence" value="ECO:0007669"/>
    <property type="project" value="TreeGrafter"/>
</dbReference>
<dbReference type="InterPro" id="IPR000542">
    <property type="entry name" value="Carn_acyl_trans"/>
</dbReference>
<dbReference type="PANTHER" id="PTHR22589:SF14">
    <property type="entry name" value="CHOLINE O-ACETYLTRANSFERASE"/>
    <property type="match status" value="1"/>
</dbReference>
<keyword evidence="1" id="KW-0808">Transferase</keyword>
<feature type="active site" description="Proton acceptor" evidence="2">
    <location>
        <position position="67"/>
    </location>
</feature>
<accession>A0A3P7MKE5</accession>
<dbReference type="OrthoDB" id="240216at2759"/>
<evidence type="ECO:0000313" key="6">
    <source>
        <dbReference type="Proteomes" id="UP000271889"/>
    </source>
</evidence>
<sequence length="149" mass="17088">MLDDEDQKSIPPRTWPKTEDYERDLGARGKHILTGGGSRRQGLNRWYDSTIQLIVGSSGTNGLCIEHSPTEGIVIVNMAESALRYERENRERTLIYTAEREISAKPLTWHVDKAALELLEMQKTTLDEYVSNKDLLLRKKRTTDLLMLD</sequence>
<dbReference type="Pfam" id="PF00755">
    <property type="entry name" value="Carn_acyltransf"/>
    <property type="match status" value="1"/>
</dbReference>